<evidence type="ECO:0000313" key="2">
    <source>
        <dbReference type="EMBL" id="TWU31309.1"/>
    </source>
</evidence>
<dbReference type="InterPro" id="IPR025948">
    <property type="entry name" value="HTH-like_dom"/>
</dbReference>
<dbReference type="InterPro" id="IPR012337">
    <property type="entry name" value="RNaseH-like_sf"/>
</dbReference>
<sequence>MIEPDHADLSIRRQCEILGLSRSTYYSEPAQESPENLRLMRMIDEQHLEHPHMGRLSMTQWLNLQGYHVNIKRVRRLMDLMDLTAIYPKPRMTIPNKEHVIYPYLLRGIQIERPDQVWSTDITYLPMYRGFMYLVAVIDWYSRHVLSWRVSNSLENSFCIDALEEAFATTQRQPEIFNTDQGAQFTSQSFTSILKSKEIQISMDGKGRALDNVFIERLWRSLKYEAIYLKEDETVADLINSVKGYFEFYSLQRPHQALGGQTPMSVYGQAA</sequence>
<dbReference type="InterPro" id="IPR001584">
    <property type="entry name" value="Integrase_cat-core"/>
</dbReference>
<dbReference type="PANTHER" id="PTHR46889:SF4">
    <property type="entry name" value="TRANSPOSASE INSO FOR INSERTION SEQUENCE ELEMENT IS911B-RELATED"/>
    <property type="match status" value="1"/>
</dbReference>
<accession>A0A5C6D8X7</accession>
<dbReference type="GO" id="GO:0003676">
    <property type="term" value="F:nucleic acid binding"/>
    <property type="evidence" value="ECO:0007669"/>
    <property type="project" value="InterPro"/>
</dbReference>
<dbReference type="GO" id="GO:0015074">
    <property type="term" value="P:DNA integration"/>
    <property type="evidence" value="ECO:0007669"/>
    <property type="project" value="InterPro"/>
</dbReference>
<protein>
    <submittedName>
        <fullName evidence="2">Integrase core domain protein</fullName>
    </submittedName>
</protein>
<dbReference type="NCBIfam" id="NF033516">
    <property type="entry name" value="transpos_IS3"/>
    <property type="match status" value="1"/>
</dbReference>
<reference evidence="2 3" key="1">
    <citation type="submission" date="2019-02" db="EMBL/GenBank/DDBJ databases">
        <title>Deep-cultivation of Planctomycetes and their phenomic and genomic characterization uncovers novel biology.</title>
        <authorList>
            <person name="Wiegand S."/>
            <person name="Jogler M."/>
            <person name="Boedeker C."/>
            <person name="Pinto D."/>
            <person name="Vollmers J."/>
            <person name="Rivas-Marin E."/>
            <person name="Kohn T."/>
            <person name="Peeters S.H."/>
            <person name="Heuer A."/>
            <person name="Rast P."/>
            <person name="Oberbeckmann S."/>
            <person name="Bunk B."/>
            <person name="Jeske O."/>
            <person name="Meyerdierks A."/>
            <person name="Storesund J.E."/>
            <person name="Kallscheuer N."/>
            <person name="Luecker S."/>
            <person name="Lage O.M."/>
            <person name="Pohl T."/>
            <person name="Merkel B.J."/>
            <person name="Hornburger P."/>
            <person name="Mueller R.-W."/>
            <person name="Bruemmer F."/>
            <person name="Labrenz M."/>
            <person name="Spormann A.M."/>
            <person name="Op Den Camp H."/>
            <person name="Overmann J."/>
            <person name="Amann R."/>
            <person name="Jetten M.S.M."/>
            <person name="Mascher T."/>
            <person name="Medema M.H."/>
            <person name="Devos D.P."/>
            <person name="Kaster A.-K."/>
            <person name="Ovreas L."/>
            <person name="Rohde M."/>
            <person name="Galperin M.Y."/>
            <person name="Jogler C."/>
        </authorList>
    </citation>
    <scope>NUCLEOTIDE SEQUENCE [LARGE SCALE GENOMIC DNA]</scope>
    <source>
        <strain evidence="2 3">Poly41</strain>
    </source>
</reference>
<dbReference type="Gene3D" id="3.30.420.10">
    <property type="entry name" value="Ribonuclease H-like superfamily/Ribonuclease H"/>
    <property type="match status" value="1"/>
</dbReference>
<dbReference type="Pfam" id="PF00665">
    <property type="entry name" value="rve"/>
    <property type="match status" value="1"/>
</dbReference>
<comment type="caution">
    <text evidence="2">The sequence shown here is derived from an EMBL/GenBank/DDBJ whole genome shotgun (WGS) entry which is preliminary data.</text>
</comment>
<proteinExistence type="predicted"/>
<dbReference type="Proteomes" id="UP000319143">
    <property type="component" value="Unassembled WGS sequence"/>
</dbReference>
<organism evidence="2 3">
    <name type="scientific">Novipirellula artificiosorum</name>
    <dbReference type="NCBI Taxonomy" id="2528016"/>
    <lineage>
        <taxon>Bacteria</taxon>
        <taxon>Pseudomonadati</taxon>
        <taxon>Planctomycetota</taxon>
        <taxon>Planctomycetia</taxon>
        <taxon>Pirellulales</taxon>
        <taxon>Pirellulaceae</taxon>
        <taxon>Novipirellula</taxon>
    </lineage>
</organism>
<dbReference type="RefSeq" id="WP_146530906.1">
    <property type="nucleotide sequence ID" value="NZ_SJPV01000017.1"/>
</dbReference>
<dbReference type="InterPro" id="IPR036397">
    <property type="entry name" value="RNaseH_sf"/>
</dbReference>
<dbReference type="EMBL" id="SJPV01000017">
    <property type="protein sequence ID" value="TWU31309.1"/>
    <property type="molecule type" value="Genomic_DNA"/>
</dbReference>
<dbReference type="PANTHER" id="PTHR46889">
    <property type="entry name" value="TRANSPOSASE INSF FOR INSERTION SEQUENCE IS3B-RELATED"/>
    <property type="match status" value="1"/>
</dbReference>
<evidence type="ECO:0000313" key="3">
    <source>
        <dbReference type="Proteomes" id="UP000319143"/>
    </source>
</evidence>
<dbReference type="Pfam" id="PF13276">
    <property type="entry name" value="HTH_21"/>
    <property type="match status" value="1"/>
</dbReference>
<dbReference type="OrthoDB" id="289367at2"/>
<keyword evidence="3" id="KW-1185">Reference proteome</keyword>
<name>A0A5C6D8X7_9BACT</name>
<feature type="domain" description="Integrase catalytic" evidence="1">
    <location>
        <begin position="110"/>
        <end position="271"/>
    </location>
</feature>
<dbReference type="InterPro" id="IPR048020">
    <property type="entry name" value="Transpos_IS3"/>
</dbReference>
<dbReference type="PROSITE" id="PS50994">
    <property type="entry name" value="INTEGRASE"/>
    <property type="match status" value="1"/>
</dbReference>
<dbReference type="InterPro" id="IPR050900">
    <property type="entry name" value="Transposase_IS3/IS150/IS904"/>
</dbReference>
<evidence type="ECO:0000259" key="1">
    <source>
        <dbReference type="PROSITE" id="PS50994"/>
    </source>
</evidence>
<dbReference type="SUPFAM" id="SSF53098">
    <property type="entry name" value="Ribonuclease H-like"/>
    <property type="match status" value="1"/>
</dbReference>
<gene>
    <name evidence="2" type="ORF">Poly41_61780</name>
</gene>
<dbReference type="AlphaFoldDB" id="A0A5C6D8X7"/>